<keyword evidence="15" id="KW-0732">Signal</keyword>
<gene>
    <name evidence="16" type="ORF">FOMPIDRAFT_1131061</name>
</gene>
<dbReference type="eggNOG" id="KOG0156">
    <property type="taxonomic scope" value="Eukaryota"/>
</dbReference>
<evidence type="ECO:0000256" key="11">
    <source>
        <dbReference type="ARBA" id="ARBA00023033"/>
    </source>
</evidence>
<comment type="cofactor">
    <cofactor evidence="1 13">
        <name>heme</name>
        <dbReference type="ChEBI" id="CHEBI:30413"/>
    </cofactor>
</comment>
<evidence type="ECO:0000256" key="2">
    <source>
        <dbReference type="ARBA" id="ARBA00004167"/>
    </source>
</evidence>
<keyword evidence="8" id="KW-1133">Transmembrane helix</keyword>
<dbReference type="GO" id="GO:0004497">
    <property type="term" value="F:monooxygenase activity"/>
    <property type="evidence" value="ECO:0007669"/>
    <property type="project" value="UniProtKB-KW"/>
</dbReference>
<evidence type="ECO:0000256" key="8">
    <source>
        <dbReference type="ARBA" id="ARBA00022989"/>
    </source>
</evidence>
<keyword evidence="6" id="KW-0812">Transmembrane</keyword>
<dbReference type="PANTHER" id="PTHR46300:SF7">
    <property type="entry name" value="P450, PUTATIVE (EUROFUNG)-RELATED"/>
    <property type="match status" value="1"/>
</dbReference>
<evidence type="ECO:0000256" key="12">
    <source>
        <dbReference type="ARBA" id="ARBA00023136"/>
    </source>
</evidence>
<comment type="subcellular location">
    <subcellularLocation>
        <location evidence="2">Membrane</location>
        <topology evidence="2">Single-pass membrane protein</topology>
    </subcellularLocation>
</comment>
<dbReference type="InterPro" id="IPR002401">
    <property type="entry name" value="Cyt_P450_E_grp-I"/>
</dbReference>
<evidence type="ECO:0000313" key="16">
    <source>
        <dbReference type="EMBL" id="EPS96136.1"/>
    </source>
</evidence>
<evidence type="ECO:0000256" key="4">
    <source>
        <dbReference type="ARBA" id="ARBA00010617"/>
    </source>
</evidence>
<evidence type="ECO:0000256" key="13">
    <source>
        <dbReference type="PIRSR" id="PIRSR602401-1"/>
    </source>
</evidence>
<keyword evidence="7 13" id="KW-0479">Metal-binding</keyword>
<evidence type="ECO:0000256" key="3">
    <source>
        <dbReference type="ARBA" id="ARBA00005179"/>
    </source>
</evidence>
<keyword evidence="10 13" id="KW-0408">Iron</keyword>
<name>S8DSB5_FOMSC</name>
<reference evidence="16 17" key="1">
    <citation type="journal article" date="2012" name="Science">
        <title>The Paleozoic origin of enzymatic lignin decomposition reconstructed from 31 fungal genomes.</title>
        <authorList>
            <person name="Floudas D."/>
            <person name="Binder M."/>
            <person name="Riley R."/>
            <person name="Barry K."/>
            <person name="Blanchette R.A."/>
            <person name="Henrissat B."/>
            <person name="Martinez A.T."/>
            <person name="Otillar R."/>
            <person name="Spatafora J.W."/>
            <person name="Yadav J.S."/>
            <person name="Aerts A."/>
            <person name="Benoit I."/>
            <person name="Boyd A."/>
            <person name="Carlson A."/>
            <person name="Copeland A."/>
            <person name="Coutinho P.M."/>
            <person name="de Vries R.P."/>
            <person name="Ferreira P."/>
            <person name="Findley K."/>
            <person name="Foster B."/>
            <person name="Gaskell J."/>
            <person name="Glotzer D."/>
            <person name="Gorecki P."/>
            <person name="Heitman J."/>
            <person name="Hesse C."/>
            <person name="Hori C."/>
            <person name="Igarashi K."/>
            <person name="Jurgens J.A."/>
            <person name="Kallen N."/>
            <person name="Kersten P."/>
            <person name="Kohler A."/>
            <person name="Kuees U."/>
            <person name="Kumar T.K.A."/>
            <person name="Kuo A."/>
            <person name="LaButti K."/>
            <person name="Larrondo L.F."/>
            <person name="Lindquist E."/>
            <person name="Ling A."/>
            <person name="Lombard V."/>
            <person name="Lucas S."/>
            <person name="Lundell T."/>
            <person name="Martin R."/>
            <person name="McLaughlin D.J."/>
            <person name="Morgenstern I."/>
            <person name="Morin E."/>
            <person name="Murat C."/>
            <person name="Nagy L.G."/>
            <person name="Nolan M."/>
            <person name="Ohm R.A."/>
            <person name="Patyshakuliyeva A."/>
            <person name="Rokas A."/>
            <person name="Ruiz-Duenas F.J."/>
            <person name="Sabat G."/>
            <person name="Salamov A."/>
            <person name="Samejima M."/>
            <person name="Schmutz J."/>
            <person name="Slot J.C."/>
            <person name="St John F."/>
            <person name="Stenlid J."/>
            <person name="Sun H."/>
            <person name="Sun S."/>
            <person name="Syed K."/>
            <person name="Tsang A."/>
            <person name="Wiebenga A."/>
            <person name="Young D."/>
            <person name="Pisabarro A."/>
            <person name="Eastwood D.C."/>
            <person name="Martin F."/>
            <person name="Cullen D."/>
            <person name="Grigoriev I.V."/>
            <person name="Hibbett D.S."/>
        </authorList>
    </citation>
    <scope>NUCLEOTIDE SEQUENCE</scope>
    <source>
        <strain evidence="17">FP-58527</strain>
    </source>
</reference>
<keyword evidence="17" id="KW-1185">Reference proteome</keyword>
<dbReference type="GO" id="GO:0016705">
    <property type="term" value="F:oxidoreductase activity, acting on paired donors, with incorporation or reduction of molecular oxygen"/>
    <property type="evidence" value="ECO:0007669"/>
    <property type="project" value="InterPro"/>
</dbReference>
<dbReference type="InterPro" id="IPR036396">
    <property type="entry name" value="Cyt_P450_sf"/>
</dbReference>
<dbReference type="Gene3D" id="1.10.630.10">
    <property type="entry name" value="Cytochrome P450"/>
    <property type="match status" value="1"/>
</dbReference>
<feature type="binding site" description="axial binding residue" evidence="13">
    <location>
        <position position="447"/>
    </location>
    <ligand>
        <name>heme</name>
        <dbReference type="ChEBI" id="CHEBI:30413"/>
    </ligand>
    <ligandPart>
        <name>Fe</name>
        <dbReference type="ChEBI" id="CHEBI:18248"/>
    </ligandPart>
</feature>
<evidence type="ECO:0000256" key="6">
    <source>
        <dbReference type="ARBA" id="ARBA00022692"/>
    </source>
</evidence>
<accession>S8DSB5</accession>
<evidence type="ECO:0000256" key="14">
    <source>
        <dbReference type="RuleBase" id="RU000461"/>
    </source>
</evidence>
<feature type="chain" id="PRO_5004549851" description="Cytochrome P450" evidence="15">
    <location>
        <begin position="22"/>
        <end position="525"/>
    </location>
</feature>
<dbReference type="CDD" id="cd11065">
    <property type="entry name" value="CYP64-like"/>
    <property type="match status" value="1"/>
</dbReference>
<dbReference type="PANTHER" id="PTHR46300">
    <property type="entry name" value="P450, PUTATIVE (EUROFUNG)-RELATED-RELATED"/>
    <property type="match status" value="1"/>
</dbReference>
<comment type="pathway">
    <text evidence="3">Secondary metabolite biosynthesis.</text>
</comment>
<dbReference type="GO" id="GO:0020037">
    <property type="term" value="F:heme binding"/>
    <property type="evidence" value="ECO:0007669"/>
    <property type="project" value="InterPro"/>
</dbReference>
<proteinExistence type="inferred from homology"/>
<dbReference type="OrthoDB" id="2779028at2759"/>
<evidence type="ECO:0000256" key="15">
    <source>
        <dbReference type="SAM" id="SignalP"/>
    </source>
</evidence>
<evidence type="ECO:0000256" key="7">
    <source>
        <dbReference type="ARBA" id="ARBA00022723"/>
    </source>
</evidence>
<dbReference type="InterPro" id="IPR017972">
    <property type="entry name" value="Cyt_P450_CS"/>
</dbReference>
<dbReference type="InterPro" id="IPR001128">
    <property type="entry name" value="Cyt_P450"/>
</dbReference>
<keyword evidence="5 13" id="KW-0349">Heme</keyword>
<protein>
    <recommendedName>
        <fullName evidence="18">Cytochrome P450</fullName>
    </recommendedName>
</protein>
<organism evidence="16 17">
    <name type="scientific">Fomitopsis schrenkii</name>
    <name type="common">Brown rot fungus</name>
    <dbReference type="NCBI Taxonomy" id="2126942"/>
    <lineage>
        <taxon>Eukaryota</taxon>
        <taxon>Fungi</taxon>
        <taxon>Dikarya</taxon>
        <taxon>Basidiomycota</taxon>
        <taxon>Agaricomycotina</taxon>
        <taxon>Agaricomycetes</taxon>
        <taxon>Polyporales</taxon>
        <taxon>Fomitopsis</taxon>
    </lineage>
</organism>
<evidence type="ECO:0008006" key="18">
    <source>
        <dbReference type="Google" id="ProtNLM"/>
    </source>
</evidence>
<dbReference type="EMBL" id="KE504193">
    <property type="protein sequence ID" value="EPS96136.1"/>
    <property type="molecule type" value="Genomic_DNA"/>
</dbReference>
<dbReference type="GO" id="GO:0016020">
    <property type="term" value="C:membrane"/>
    <property type="evidence" value="ECO:0007669"/>
    <property type="project" value="UniProtKB-SubCell"/>
</dbReference>
<dbReference type="PRINTS" id="PR00463">
    <property type="entry name" value="EP450I"/>
</dbReference>
<dbReference type="AlphaFoldDB" id="S8DSB5"/>
<dbReference type="Proteomes" id="UP000015241">
    <property type="component" value="Unassembled WGS sequence"/>
</dbReference>
<keyword evidence="12" id="KW-0472">Membrane</keyword>
<evidence type="ECO:0000256" key="10">
    <source>
        <dbReference type="ARBA" id="ARBA00023004"/>
    </source>
</evidence>
<dbReference type="PROSITE" id="PS00086">
    <property type="entry name" value="CYTOCHROME_P450"/>
    <property type="match status" value="1"/>
</dbReference>
<keyword evidence="9 14" id="KW-0560">Oxidoreductase</keyword>
<dbReference type="InParanoid" id="S8DSB5"/>
<evidence type="ECO:0000256" key="1">
    <source>
        <dbReference type="ARBA" id="ARBA00001971"/>
    </source>
</evidence>
<evidence type="ECO:0000256" key="9">
    <source>
        <dbReference type="ARBA" id="ARBA00023002"/>
    </source>
</evidence>
<dbReference type="Pfam" id="PF00067">
    <property type="entry name" value="p450"/>
    <property type="match status" value="1"/>
</dbReference>
<dbReference type="SUPFAM" id="SSF48264">
    <property type="entry name" value="Cytochrome P450"/>
    <property type="match status" value="1"/>
</dbReference>
<dbReference type="InterPro" id="IPR050364">
    <property type="entry name" value="Cytochrome_P450_fung"/>
</dbReference>
<keyword evidence="11 14" id="KW-0503">Monooxygenase</keyword>
<feature type="signal peptide" evidence="15">
    <location>
        <begin position="1"/>
        <end position="21"/>
    </location>
</feature>
<evidence type="ECO:0000256" key="5">
    <source>
        <dbReference type="ARBA" id="ARBA00022617"/>
    </source>
</evidence>
<sequence length="525" mass="58208">MGSVIPLLLAALTFLLYFSWRFSNPSRLPPGPARLPIIGSLHRVPFGHQQHAFFAWKKTYGDIVYLQLFHKPAIVLNSAKVIEELLDRRGSKYSDRPASILIGDLIGFTNNVTILPYGDQWRRQRRWFQNGFQSAAALTQYEPLQRRESVRMLAGMLHLCQNHTSSLSPHDIGAKVFSGIKRYVGAMMMEIAYGHSVASLDDEFVVLSERALGGTVALGTSVATLVDFFPALRHVPAWVPGMGFMRRVAEVRELVSVMIDVPYERVCASLAKGVARPCFLTSLLDEYAKDGQMSAADEADVKGAANIVYGAGTDTTATVLTSFLLATVLHPEFLQKAQAELDSIVASGRLPDFEDREALVYCEALLMEVYRWNPPVPLAIPHRVTEDDVYEGYTIPGGTVIMPNLWAMARDPECYADPWTFNPERFLGSRPERDPREFAFGFGRRACPGRAFGDASVWLAAVRILAVFDLAKARNRSTGAIVEFEPEFVSGMISHVKEFPMSVRVRNEGVARLVREMDAGGSGDA</sequence>
<evidence type="ECO:0000313" key="17">
    <source>
        <dbReference type="Proteomes" id="UP000015241"/>
    </source>
</evidence>
<dbReference type="STRING" id="743788.S8DSB5"/>
<comment type="similarity">
    <text evidence="4 14">Belongs to the cytochrome P450 family.</text>
</comment>
<dbReference type="HOGENOM" id="CLU_001570_2_3_1"/>
<dbReference type="GO" id="GO:0005506">
    <property type="term" value="F:iron ion binding"/>
    <property type="evidence" value="ECO:0007669"/>
    <property type="project" value="InterPro"/>
</dbReference>